<dbReference type="SUPFAM" id="SSF53474">
    <property type="entry name" value="alpha/beta-Hydrolases"/>
    <property type="match status" value="1"/>
</dbReference>
<accession>A0ABT6TE93</accession>
<comment type="caution">
    <text evidence="2">The sequence shown here is derived from an EMBL/GenBank/DDBJ whole genome shotgun (WGS) entry which is preliminary data.</text>
</comment>
<evidence type="ECO:0000259" key="1">
    <source>
        <dbReference type="Pfam" id="PF05448"/>
    </source>
</evidence>
<evidence type="ECO:0000313" key="3">
    <source>
        <dbReference type="Proteomes" id="UP001161691"/>
    </source>
</evidence>
<dbReference type="InterPro" id="IPR029058">
    <property type="entry name" value="AB_hydrolase_fold"/>
</dbReference>
<dbReference type="Gene3D" id="3.40.50.1820">
    <property type="entry name" value="alpha/beta hydrolase"/>
    <property type="match status" value="1"/>
</dbReference>
<dbReference type="Proteomes" id="UP001161691">
    <property type="component" value="Unassembled WGS sequence"/>
</dbReference>
<protein>
    <submittedName>
        <fullName evidence="2">Acetylxylan esterase</fullName>
    </submittedName>
</protein>
<dbReference type="InterPro" id="IPR039069">
    <property type="entry name" value="CE7"/>
</dbReference>
<proteinExistence type="predicted"/>
<dbReference type="PANTHER" id="PTHR40111">
    <property type="entry name" value="CEPHALOSPORIN-C DEACETYLASE"/>
    <property type="match status" value="1"/>
</dbReference>
<organism evidence="2 3">
    <name type="scientific">Cohnella hashimotonis</name>
    <dbReference type="NCBI Taxonomy" id="2826895"/>
    <lineage>
        <taxon>Bacteria</taxon>
        <taxon>Bacillati</taxon>
        <taxon>Bacillota</taxon>
        <taxon>Bacilli</taxon>
        <taxon>Bacillales</taxon>
        <taxon>Paenibacillaceae</taxon>
        <taxon>Cohnella</taxon>
    </lineage>
</organism>
<feature type="domain" description="Acetyl xylan esterase" evidence="1">
    <location>
        <begin position="4"/>
        <end position="313"/>
    </location>
</feature>
<dbReference type="EMBL" id="JAGRPV010000001">
    <property type="protein sequence ID" value="MDI4645154.1"/>
    <property type="molecule type" value="Genomic_DNA"/>
</dbReference>
<keyword evidence="3" id="KW-1185">Reference proteome</keyword>
<dbReference type="Pfam" id="PF05448">
    <property type="entry name" value="AXE1"/>
    <property type="match status" value="1"/>
</dbReference>
<evidence type="ECO:0000313" key="2">
    <source>
        <dbReference type="EMBL" id="MDI4645154.1"/>
    </source>
</evidence>
<name>A0ABT6TE93_9BACL</name>
<reference evidence="2" key="1">
    <citation type="submission" date="2023-04" db="EMBL/GenBank/DDBJ databases">
        <title>Comparative genomic analysis of Cohnella hashimotonis sp. nov., isolated from the International Space Station.</title>
        <authorList>
            <person name="Venkateswaran K."/>
            <person name="Simpson A."/>
        </authorList>
    </citation>
    <scope>NUCLEOTIDE SEQUENCE</scope>
    <source>
        <strain evidence="2">F6_2S_P_1</strain>
    </source>
</reference>
<sequence>MGYLQQATEELYRYMPSLTKRDDFDDFWRETIDEAKKVPLAAKRTRVDYPIRRANIYEIQYDGLDGTPIHGWMLVPDVGVGGPLPCLIRYHGFNGSRSEPSAFMHWVLMGFVVISVDCRDQGGRTGNHASYSSGFSMNVASKGVHNRYEYYYRYVYMDCLKAIDFACEQTEVDRSRIVVEGGSQGGGLAMAVAALDDRPVLALADVPSNSNLTKRVEGQHGAFASVAEYIKKHPSELDLVLDNLSYFDTMNMADRIACRVYASVAMKDDTCPPQMYFATYNRIAGEKDIAIYPFNGHEGGGPVHTEKKIAYVHRWFGDWFA</sequence>
<dbReference type="RefSeq" id="WP_282908106.1">
    <property type="nucleotide sequence ID" value="NZ_JAGRPV010000001.1"/>
</dbReference>
<dbReference type="PANTHER" id="PTHR40111:SF1">
    <property type="entry name" value="CEPHALOSPORIN-C DEACETYLASE"/>
    <property type="match status" value="1"/>
</dbReference>
<dbReference type="InterPro" id="IPR008391">
    <property type="entry name" value="AXE1_dom"/>
</dbReference>
<gene>
    <name evidence="2" type="ORF">KB449_09295</name>
</gene>